<dbReference type="Proteomes" id="UP000292452">
    <property type="component" value="Unassembled WGS sequence"/>
</dbReference>
<dbReference type="SUPFAM" id="SSF54909">
    <property type="entry name" value="Dimeric alpha+beta barrel"/>
    <property type="match status" value="1"/>
</dbReference>
<gene>
    <name evidence="3" type="ORF">EYS09_15380</name>
</gene>
<dbReference type="EMBL" id="SIXH01000114">
    <property type="protein sequence ID" value="TBO58818.1"/>
    <property type="molecule type" value="Genomic_DNA"/>
</dbReference>
<comment type="caution">
    <text evidence="3">The sequence shown here is derived from an EMBL/GenBank/DDBJ whole genome shotgun (WGS) entry which is preliminary data.</text>
</comment>
<accession>A0A4Q9HUJ3</accession>
<protein>
    <recommendedName>
        <fullName evidence="2">NIPSNAP domain-containing protein</fullName>
    </recommendedName>
</protein>
<dbReference type="RefSeq" id="WP_131123647.1">
    <property type="nucleotide sequence ID" value="NZ_SIXH01000114.1"/>
</dbReference>
<evidence type="ECO:0000259" key="2">
    <source>
        <dbReference type="Pfam" id="PF07978"/>
    </source>
</evidence>
<sequence length="134" mass="14551">MNVYLPGEGPGQKKRAGPVQEGGTLSSYMLAQLQLKYGFANLARYEAAMATVRELFESQGITLVAGTVTQVGPLYEAFNLWEIEDQGHLERALRSMMLGDPRALEAMGELDATVEHEQTRFLGSLAFAGSPNTA</sequence>
<keyword evidence="4" id="KW-1185">Reference proteome</keyword>
<organism evidence="3 4">
    <name type="scientific">Streptomyces kasugaensis</name>
    <dbReference type="NCBI Taxonomy" id="1946"/>
    <lineage>
        <taxon>Bacteria</taxon>
        <taxon>Bacillati</taxon>
        <taxon>Actinomycetota</taxon>
        <taxon>Actinomycetes</taxon>
        <taxon>Kitasatosporales</taxon>
        <taxon>Streptomycetaceae</taxon>
        <taxon>Streptomyces</taxon>
    </lineage>
</organism>
<dbReference type="AlphaFoldDB" id="A0A4Q9HUJ3"/>
<dbReference type="InterPro" id="IPR012577">
    <property type="entry name" value="NIPSNAP"/>
</dbReference>
<evidence type="ECO:0000256" key="1">
    <source>
        <dbReference type="SAM" id="MobiDB-lite"/>
    </source>
</evidence>
<evidence type="ECO:0000313" key="3">
    <source>
        <dbReference type="EMBL" id="TBO58818.1"/>
    </source>
</evidence>
<evidence type="ECO:0000313" key="4">
    <source>
        <dbReference type="Proteomes" id="UP000292452"/>
    </source>
</evidence>
<dbReference type="InterPro" id="IPR011008">
    <property type="entry name" value="Dimeric_a/b-barrel"/>
</dbReference>
<dbReference type="Gene3D" id="3.30.70.100">
    <property type="match status" value="1"/>
</dbReference>
<name>A0A4Q9HUJ3_STRKA</name>
<proteinExistence type="predicted"/>
<feature type="region of interest" description="Disordered" evidence="1">
    <location>
        <begin position="1"/>
        <end position="20"/>
    </location>
</feature>
<dbReference type="Pfam" id="PF07978">
    <property type="entry name" value="NIPSNAP"/>
    <property type="match status" value="1"/>
</dbReference>
<feature type="domain" description="NIPSNAP" evidence="2">
    <location>
        <begin position="31"/>
        <end position="127"/>
    </location>
</feature>
<reference evidence="3 4" key="1">
    <citation type="submission" date="2019-02" db="EMBL/GenBank/DDBJ databases">
        <title>Draft Genome Sequence of Streptomyces sp. AM-2504, identified by 16S rRNA comparative analysis as a Streptomyces Kasugaensis strain.</title>
        <authorList>
            <person name="Napolioni V."/>
            <person name="Giuliodori A.M."/>
            <person name="Spurio R."/>
            <person name="Fabbretti A."/>
        </authorList>
    </citation>
    <scope>NUCLEOTIDE SEQUENCE [LARGE SCALE GENOMIC DNA]</scope>
    <source>
        <strain evidence="3 4">AM-2504</strain>
    </source>
</reference>